<keyword evidence="2" id="KW-1185">Reference proteome</keyword>
<protein>
    <submittedName>
        <fullName evidence="1">Uncharacterized protein</fullName>
    </submittedName>
</protein>
<sequence length="282" mass="30641">MRLLADDDTLLALLLIENKVLSGFQDGQPERYQAEVAAARDQLGHWRAAAVLVVPENNLHVRSGPGRTAFDADITIEAITAYMEQRAEQILSEQADSTLAVETASRLRNRAVLLSALLGRAPRQTTSFGPDPERLSFMGAYRAMAREALGPDFLITDSSGGKKSTTMIFKPARPIAGNLPVQYIRHDFGAKQEVSLVLNDFGYRVASLGTALASLPGAKAEVGKVSRVEGKQPSVMVRLISPALDVDVPPQEQRMALEGALGLIRQMHDWVVRVSPTISQSE</sequence>
<reference evidence="1 2" key="1">
    <citation type="submission" date="2020-09" db="EMBL/GenBank/DDBJ databases">
        <title>Roseomonas.</title>
        <authorList>
            <person name="Zhu W."/>
        </authorList>
    </citation>
    <scope>NUCLEOTIDE SEQUENCE [LARGE SCALE GENOMIC DNA]</scope>
    <source>
        <strain evidence="1 2">573</strain>
    </source>
</reference>
<proteinExistence type="predicted"/>
<evidence type="ECO:0000313" key="2">
    <source>
        <dbReference type="Proteomes" id="UP001518989"/>
    </source>
</evidence>
<evidence type="ECO:0000313" key="1">
    <source>
        <dbReference type="EMBL" id="MBO1081744.1"/>
    </source>
</evidence>
<dbReference type="EMBL" id="JACTNG010000019">
    <property type="protein sequence ID" value="MBO1081744.1"/>
    <property type="molecule type" value="Genomic_DNA"/>
</dbReference>
<name>A0ABS3KW91_9PROT</name>
<gene>
    <name evidence="1" type="ORF">IAI61_22175</name>
</gene>
<accession>A0ABS3KW91</accession>
<dbReference type="RefSeq" id="WP_207419929.1">
    <property type="nucleotide sequence ID" value="NZ_CP061182.1"/>
</dbReference>
<organism evidence="1 2">
    <name type="scientific">Roseomonas haemaphysalidis</name>
    <dbReference type="NCBI Taxonomy" id="2768162"/>
    <lineage>
        <taxon>Bacteria</taxon>
        <taxon>Pseudomonadati</taxon>
        <taxon>Pseudomonadota</taxon>
        <taxon>Alphaproteobacteria</taxon>
        <taxon>Acetobacterales</taxon>
        <taxon>Roseomonadaceae</taxon>
        <taxon>Roseomonas</taxon>
    </lineage>
</organism>
<comment type="caution">
    <text evidence="1">The sequence shown here is derived from an EMBL/GenBank/DDBJ whole genome shotgun (WGS) entry which is preliminary data.</text>
</comment>
<dbReference type="Proteomes" id="UP001518989">
    <property type="component" value="Unassembled WGS sequence"/>
</dbReference>